<dbReference type="Proteomes" id="UP000186868">
    <property type="component" value="Unassembled WGS sequence"/>
</dbReference>
<evidence type="ECO:0000256" key="3">
    <source>
        <dbReference type="PROSITE-ProRule" id="PRU00221"/>
    </source>
</evidence>
<feature type="repeat" description="WD" evidence="3">
    <location>
        <begin position="686"/>
        <end position="720"/>
    </location>
</feature>
<reference evidence="4 5" key="1">
    <citation type="submission" date="2016-11" db="EMBL/GenBank/DDBJ databases">
        <title>Draft Genome Sequences of Nine Cyanobacterial Strains from Diverse Habitats.</title>
        <authorList>
            <person name="Zhu T."/>
            <person name="Hou S."/>
            <person name="Lu X."/>
            <person name="Hess W.R."/>
        </authorList>
    </citation>
    <scope>NUCLEOTIDE SEQUENCE [LARGE SCALE GENOMIC DNA]</scope>
    <source>
        <strain evidence="4 5">NIES-593</strain>
    </source>
</reference>
<feature type="repeat" description="WD" evidence="3">
    <location>
        <begin position="891"/>
        <end position="923"/>
    </location>
</feature>
<dbReference type="InterPro" id="IPR001680">
    <property type="entry name" value="WD40_rpt"/>
</dbReference>
<dbReference type="PANTHER" id="PTHR44129">
    <property type="entry name" value="WD REPEAT-CONTAINING PROTEIN POP1"/>
    <property type="match status" value="1"/>
</dbReference>
<dbReference type="SUPFAM" id="SSF52540">
    <property type="entry name" value="P-loop containing nucleoside triphosphate hydrolases"/>
    <property type="match status" value="1"/>
</dbReference>
<dbReference type="SMART" id="SM00320">
    <property type="entry name" value="WD40"/>
    <property type="match status" value="14"/>
</dbReference>
<dbReference type="STRING" id="1921803.NIES593_04525"/>
<dbReference type="PRINTS" id="PR00320">
    <property type="entry name" value="GPROTEINBRPT"/>
</dbReference>
<feature type="repeat" description="WD" evidence="3">
    <location>
        <begin position="932"/>
        <end position="973"/>
    </location>
</feature>
<dbReference type="Gene3D" id="2.130.10.10">
    <property type="entry name" value="YVTN repeat-like/Quinoprotein amine dehydrogenase"/>
    <property type="match status" value="4"/>
</dbReference>
<dbReference type="Pfam" id="PF00400">
    <property type="entry name" value="WD40"/>
    <property type="match status" value="13"/>
</dbReference>
<organism evidence="4 5">
    <name type="scientific">Hydrococcus rivularis NIES-593</name>
    <dbReference type="NCBI Taxonomy" id="1921803"/>
    <lineage>
        <taxon>Bacteria</taxon>
        <taxon>Bacillati</taxon>
        <taxon>Cyanobacteriota</taxon>
        <taxon>Cyanophyceae</taxon>
        <taxon>Pleurocapsales</taxon>
        <taxon>Hydrococcaceae</taxon>
        <taxon>Hydrococcus</taxon>
    </lineage>
</organism>
<feature type="repeat" description="WD" evidence="3">
    <location>
        <begin position="768"/>
        <end position="800"/>
    </location>
</feature>
<evidence type="ECO:0000256" key="1">
    <source>
        <dbReference type="ARBA" id="ARBA00022574"/>
    </source>
</evidence>
<feature type="repeat" description="WD" evidence="3">
    <location>
        <begin position="563"/>
        <end position="595"/>
    </location>
</feature>
<dbReference type="InterPro" id="IPR027417">
    <property type="entry name" value="P-loop_NTPase"/>
</dbReference>
<accession>A0A1U7HPT8</accession>
<proteinExistence type="predicted"/>
<dbReference type="SUPFAM" id="SSF50998">
    <property type="entry name" value="Quinoprotein alcohol dehydrogenase-like"/>
    <property type="match status" value="1"/>
</dbReference>
<keyword evidence="2" id="KW-0677">Repeat</keyword>
<dbReference type="InterPro" id="IPR020472">
    <property type="entry name" value="WD40_PAC1"/>
</dbReference>
<dbReference type="InterPro" id="IPR036322">
    <property type="entry name" value="WD40_repeat_dom_sf"/>
</dbReference>
<keyword evidence="1 3" id="KW-0853">WD repeat</keyword>
<feature type="repeat" description="WD" evidence="3">
    <location>
        <begin position="976"/>
        <end position="1018"/>
    </location>
</feature>
<dbReference type="PROSITE" id="PS00678">
    <property type="entry name" value="WD_REPEATS_1"/>
    <property type="match status" value="7"/>
</dbReference>
<feature type="repeat" description="WD" evidence="3">
    <location>
        <begin position="1025"/>
        <end position="1059"/>
    </location>
</feature>
<dbReference type="SUPFAM" id="SSF50978">
    <property type="entry name" value="WD40 repeat-like"/>
    <property type="match status" value="1"/>
</dbReference>
<feature type="repeat" description="WD" evidence="3">
    <location>
        <begin position="809"/>
        <end position="843"/>
    </location>
</feature>
<dbReference type="AlphaFoldDB" id="A0A1U7HPT8"/>
<gene>
    <name evidence="4" type="ORF">NIES593_04525</name>
</gene>
<dbReference type="EMBL" id="MRCB01000003">
    <property type="protein sequence ID" value="OKH25602.1"/>
    <property type="molecule type" value="Genomic_DNA"/>
</dbReference>
<dbReference type="InterPro" id="IPR019775">
    <property type="entry name" value="WD40_repeat_CS"/>
</dbReference>
<evidence type="ECO:0000256" key="2">
    <source>
        <dbReference type="ARBA" id="ARBA00022737"/>
    </source>
</evidence>
<dbReference type="CDD" id="cd00200">
    <property type="entry name" value="WD40"/>
    <property type="match status" value="2"/>
</dbReference>
<dbReference type="OrthoDB" id="434800at2"/>
<dbReference type="InterPro" id="IPR011047">
    <property type="entry name" value="Quinoprotein_ADH-like_sf"/>
</dbReference>
<feature type="repeat" description="WD" evidence="3">
    <location>
        <begin position="1066"/>
        <end position="1100"/>
    </location>
</feature>
<evidence type="ECO:0000313" key="5">
    <source>
        <dbReference type="Proteomes" id="UP000186868"/>
    </source>
</evidence>
<keyword evidence="5" id="KW-1185">Reference proteome</keyword>
<dbReference type="RefSeq" id="WP_073598445.1">
    <property type="nucleotide sequence ID" value="NZ_MRCB01000003.1"/>
</dbReference>
<comment type="caution">
    <text evidence="4">The sequence shown here is derived from an EMBL/GenBank/DDBJ whole genome shotgun (WGS) entry which is preliminary data.</text>
</comment>
<dbReference type="Gene3D" id="3.40.50.300">
    <property type="entry name" value="P-loop containing nucleotide triphosphate hydrolases"/>
    <property type="match status" value="1"/>
</dbReference>
<dbReference type="InterPro" id="IPR050349">
    <property type="entry name" value="WD_LIS1/nudF_dynein_reg"/>
</dbReference>
<feature type="repeat" description="WD" evidence="3">
    <location>
        <begin position="645"/>
        <end position="677"/>
    </location>
</feature>
<dbReference type="InterPro" id="IPR015943">
    <property type="entry name" value="WD40/YVTN_repeat-like_dom_sf"/>
</dbReference>
<dbReference type="Pfam" id="PF14516">
    <property type="entry name" value="AAA_35"/>
    <property type="match status" value="1"/>
</dbReference>
<name>A0A1U7HPT8_9CYAN</name>
<sequence>MHDFSAVPSALSSGCLYKVGGSLAFDHPTYVERRADKELVDALRLGKFCYVFNCRQMGKSSLRVRAMHRLQAQGMSCASIDLTSLGSHVSQQQWYSGIITQLCLGFNLTEKINLKAWLRQREELPPIQKLGQFIEAVILVNCPGKKILIFIDEIDKVISLDFPLDDFFSLIRFCYNQRAENPQYNRLAFALFGVATPSDLIREKTQTSFNIGVAIELTGFTIEEVRPLEPGLKNIAENPSAVLKEILSWTGGQPFLTQKLCQIVATADTFIPLGDEAEIVEKIARDRIIENWESQDEPVHLKTIRDRLLVNEQRAGALLGFYQQILQQGFIEADGSPEQSELRLSGLVVKRDGKLQAYNPIYQAVFNRPWVDKQLEKLRPYAEALVAWQVSQYQDESRLLRGQALKDALAWAVGKSLSNVDYQFLTASQKLDKREAERKLEAERKANKILTDANERATRMIRIGSAILIVSVVGSAIALSTAIYAFNKQQQARIGTQLQKMGDTAWRQFEFEQIEALLTAMKAGQELENLIQKDNRPLQDYPATSPILALQQILDTIQEKNQLEGHQETVNSISFSPDGKWIATASRDATARLWDRQGNGRVIFQGHHSDVYSVAWSPDGQTLATASKDGTVKLWNLRGQELATFKGHESSVYSVAWSPDGTRIATASRDETARIWDWQGRQLAILVGHQRSVDDISFSPDGKQIATASRDGTVRLWNLEGKQLAIFQDASNAFYSVAWSPDGKHIAAAARDGTAKIWDRQGNPILTLIGHRELVNSVAFSPNGERIATASSDGTAKLWDWQGNVLATLAGHQEPIYDVAFSADGQQVATASSDTLVKLWNLKEKPPGEFKTIEDTVTSVGFSPDEQLIAIASKDGMVYLQDLQGNLRHQFKAHRDRIYSINFSPDGRQIATASSNGIVKIWNWQGEALVELKVNSVPVYGVNFSPNGQLLAIAFRDGDVWLWDVRGDRPKKVTSFKAHREAVYSVSFSPVRLTLSPEVGQQIVTTSRDGTARLWDLRGNLLTEFKGHQDLIYRATFSPDGRTIATASRDGTTKLWNLQGNLIADLKGDPFPVYSVSFSPDGKRVATASSDGTARVWDLQGNLRAEFKGDRDLLYGINFQAERSPFSKKDSQQVVTVSRNGTVRLWQVEEELARLEGLLEQGCKWLNDYLVSHSQEREKLKVCSQSAFSK</sequence>
<evidence type="ECO:0000313" key="4">
    <source>
        <dbReference type="EMBL" id="OKH25602.1"/>
    </source>
</evidence>
<protein>
    <submittedName>
        <fullName evidence="4">Uncharacterized protein</fullName>
    </submittedName>
</protein>
<dbReference type="PROSITE" id="PS50082">
    <property type="entry name" value="WD_REPEATS_2"/>
    <property type="match status" value="12"/>
</dbReference>
<dbReference type="PROSITE" id="PS50294">
    <property type="entry name" value="WD_REPEATS_REGION"/>
    <property type="match status" value="12"/>
</dbReference>
<feature type="repeat" description="WD" evidence="3">
    <location>
        <begin position="604"/>
        <end position="645"/>
    </location>
</feature>
<feature type="repeat" description="WD" evidence="3">
    <location>
        <begin position="727"/>
        <end position="759"/>
    </location>
</feature>